<proteinExistence type="predicted"/>
<reference evidence="1 2" key="1">
    <citation type="submission" date="2024-01" db="EMBL/GenBank/DDBJ databases">
        <title>The genomes of 5 underutilized Papilionoideae crops provide insights into root nodulation and disease resistanc.</title>
        <authorList>
            <person name="Yuan L."/>
        </authorList>
    </citation>
    <scope>NUCLEOTIDE SEQUENCE [LARGE SCALE GENOMIC DNA]</scope>
    <source>
        <strain evidence="1">ZHUSHIDOU_FW_LH</strain>
        <tissue evidence="1">Leaf</tissue>
    </source>
</reference>
<keyword evidence="2" id="KW-1185">Reference proteome</keyword>
<sequence>MLRLSVLAAVLVPSPHQYSYYSPTQFLLHHHHHHHHHLLPIQYPLPDNSYHLIPPLLFLFLLFLPY</sequence>
<evidence type="ECO:0000313" key="1">
    <source>
        <dbReference type="EMBL" id="KAK7291929.1"/>
    </source>
</evidence>
<dbReference type="AlphaFoldDB" id="A0AAN9J525"/>
<dbReference type="EMBL" id="JAYWIO010000001">
    <property type="protein sequence ID" value="KAK7291929.1"/>
    <property type="molecule type" value="Genomic_DNA"/>
</dbReference>
<protein>
    <submittedName>
        <fullName evidence="1">Uncharacterized protein</fullName>
    </submittedName>
</protein>
<dbReference type="Proteomes" id="UP001372338">
    <property type="component" value="Unassembled WGS sequence"/>
</dbReference>
<evidence type="ECO:0000313" key="2">
    <source>
        <dbReference type="Proteomes" id="UP001372338"/>
    </source>
</evidence>
<name>A0AAN9J525_CROPI</name>
<organism evidence="1 2">
    <name type="scientific">Crotalaria pallida</name>
    <name type="common">Smooth rattlebox</name>
    <name type="synonym">Crotalaria striata</name>
    <dbReference type="NCBI Taxonomy" id="3830"/>
    <lineage>
        <taxon>Eukaryota</taxon>
        <taxon>Viridiplantae</taxon>
        <taxon>Streptophyta</taxon>
        <taxon>Embryophyta</taxon>
        <taxon>Tracheophyta</taxon>
        <taxon>Spermatophyta</taxon>
        <taxon>Magnoliopsida</taxon>
        <taxon>eudicotyledons</taxon>
        <taxon>Gunneridae</taxon>
        <taxon>Pentapetalae</taxon>
        <taxon>rosids</taxon>
        <taxon>fabids</taxon>
        <taxon>Fabales</taxon>
        <taxon>Fabaceae</taxon>
        <taxon>Papilionoideae</taxon>
        <taxon>50 kb inversion clade</taxon>
        <taxon>genistoids sensu lato</taxon>
        <taxon>core genistoids</taxon>
        <taxon>Crotalarieae</taxon>
        <taxon>Crotalaria</taxon>
    </lineage>
</organism>
<comment type="caution">
    <text evidence="1">The sequence shown here is derived from an EMBL/GenBank/DDBJ whole genome shotgun (WGS) entry which is preliminary data.</text>
</comment>
<accession>A0AAN9J525</accession>
<gene>
    <name evidence="1" type="ORF">RIF29_07488</name>
</gene>